<feature type="transmembrane region" description="Helical" evidence="8">
    <location>
        <begin position="132"/>
        <end position="154"/>
    </location>
</feature>
<feature type="transmembrane region" description="Helical" evidence="8">
    <location>
        <begin position="39"/>
        <end position="61"/>
    </location>
</feature>
<keyword evidence="11" id="KW-1185">Reference proteome</keyword>
<evidence type="ECO:0000256" key="8">
    <source>
        <dbReference type="SAM" id="Phobius"/>
    </source>
</evidence>
<dbReference type="PRINTS" id="PR01035">
    <property type="entry name" value="TCRTETA"/>
</dbReference>
<evidence type="ECO:0000256" key="5">
    <source>
        <dbReference type="ARBA" id="ARBA00022692"/>
    </source>
</evidence>
<feature type="transmembrane region" description="Helical" evidence="8">
    <location>
        <begin position="302"/>
        <end position="320"/>
    </location>
</feature>
<comment type="caution">
    <text evidence="10">The sequence shown here is derived from an EMBL/GenBank/DDBJ whole genome shotgun (WGS) entry which is preliminary data.</text>
</comment>
<evidence type="ECO:0000256" key="3">
    <source>
        <dbReference type="ARBA" id="ARBA00007520"/>
    </source>
</evidence>
<dbReference type="EMBL" id="JAALFG010000005">
    <property type="protein sequence ID" value="NGP19197.1"/>
    <property type="molecule type" value="Genomic_DNA"/>
</dbReference>
<dbReference type="RefSeq" id="WP_164535454.1">
    <property type="nucleotide sequence ID" value="NZ_JAALFG010000005.1"/>
</dbReference>
<evidence type="ECO:0000256" key="4">
    <source>
        <dbReference type="ARBA" id="ARBA00022448"/>
    </source>
</evidence>
<dbReference type="InterPro" id="IPR036259">
    <property type="entry name" value="MFS_trans_sf"/>
</dbReference>
<comment type="function">
    <text evidence="1">Resistance to tetracycline by an active tetracycline efflux. This is an energy-dependent process that decreases the accumulation of the antibiotic in whole cells. This protein functions as a metal-tetracycline/H(+) antiporter.</text>
</comment>
<dbReference type="Gene3D" id="1.20.1250.20">
    <property type="entry name" value="MFS general substrate transporter like domains"/>
    <property type="match status" value="1"/>
</dbReference>
<dbReference type="Proteomes" id="UP000474802">
    <property type="component" value="Unassembled WGS sequence"/>
</dbReference>
<dbReference type="InterPro" id="IPR020846">
    <property type="entry name" value="MFS_dom"/>
</dbReference>
<keyword evidence="7 8" id="KW-0472">Membrane</keyword>
<dbReference type="AlphaFoldDB" id="A0A6M1SI98"/>
<reference evidence="10 11" key="1">
    <citation type="submission" date="2020-02" db="EMBL/GenBank/DDBJ databases">
        <authorList>
            <person name="Khan S.A."/>
            <person name="Jeon C.O."/>
            <person name="Chun B.H."/>
        </authorList>
    </citation>
    <scope>NUCLEOTIDE SEQUENCE [LARGE SCALE GENOMIC DNA]</scope>
    <source>
        <strain evidence="10 11">H239</strain>
    </source>
</reference>
<evidence type="ECO:0000259" key="9">
    <source>
        <dbReference type="PROSITE" id="PS50850"/>
    </source>
</evidence>
<organism evidence="10 11">
    <name type="scientific">Devosia aurantiaca</name>
    <dbReference type="NCBI Taxonomy" id="2714858"/>
    <lineage>
        <taxon>Bacteria</taxon>
        <taxon>Pseudomonadati</taxon>
        <taxon>Pseudomonadota</taxon>
        <taxon>Alphaproteobacteria</taxon>
        <taxon>Hyphomicrobiales</taxon>
        <taxon>Devosiaceae</taxon>
        <taxon>Devosia</taxon>
    </lineage>
</organism>
<dbReference type="PROSITE" id="PS00216">
    <property type="entry name" value="SUGAR_TRANSPORT_1"/>
    <property type="match status" value="1"/>
</dbReference>
<dbReference type="InterPro" id="IPR001958">
    <property type="entry name" value="Tet-R_TetA/multi-R_MdtG-like"/>
</dbReference>
<comment type="similarity">
    <text evidence="3">Belongs to the major facilitator superfamily. TCR/Tet family.</text>
</comment>
<dbReference type="InterPro" id="IPR005829">
    <property type="entry name" value="Sugar_transporter_CS"/>
</dbReference>
<feature type="transmembrane region" description="Helical" evidence="8">
    <location>
        <begin position="278"/>
        <end position="296"/>
    </location>
</feature>
<keyword evidence="6 8" id="KW-1133">Transmembrane helix</keyword>
<feature type="transmembrane region" description="Helical" evidence="8">
    <location>
        <begin position="102"/>
        <end position="120"/>
    </location>
</feature>
<dbReference type="PROSITE" id="PS50850">
    <property type="entry name" value="MFS"/>
    <property type="match status" value="1"/>
</dbReference>
<dbReference type="InterPro" id="IPR011701">
    <property type="entry name" value="MFS"/>
</dbReference>
<evidence type="ECO:0000256" key="7">
    <source>
        <dbReference type="ARBA" id="ARBA00023136"/>
    </source>
</evidence>
<evidence type="ECO:0000313" key="10">
    <source>
        <dbReference type="EMBL" id="NGP19197.1"/>
    </source>
</evidence>
<dbReference type="GO" id="GO:0016020">
    <property type="term" value="C:membrane"/>
    <property type="evidence" value="ECO:0007669"/>
    <property type="project" value="UniProtKB-SubCell"/>
</dbReference>
<reference evidence="10 11" key="2">
    <citation type="submission" date="2020-03" db="EMBL/GenBank/DDBJ databases">
        <title>Devosia chinhatensis sp. nov., isolated from a hexachlorocyclohexane (HCH) dump site in India.</title>
        <authorList>
            <person name="Kumar M."/>
            <person name="Lal R."/>
        </authorList>
    </citation>
    <scope>NUCLEOTIDE SEQUENCE [LARGE SCALE GENOMIC DNA]</scope>
    <source>
        <strain evidence="10 11">H239</strain>
    </source>
</reference>
<feature type="transmembrane region" description="Helical" evidence="8">
    <location>
        <begin position="245"/>
        <end position="266"/>
    </location>
</feature>
<proteinExistence type="inferred from homology"/>
<protein>
    <submittedName>
        <fullName evidence="10">TCR/Tet family MFS transporter</fullName>
    </submittedName>
</protein>
<feature type="transmembrane region" description="Helical" evidence="8">
    <location>
        <begin position="160"/>
        <end position="181"/>
    </location>
</feature>
<dbReference type="GO" id="GO:0022857">
    <property type="term" value="F:transmembrane transporter activity"/>
    <property type="evidence" value="ECO:0007669"/>
    <property type="project" value="InterPro"/>
</dbReference>
<evidence type="ECO:0000256" key="1">
    <source>
        <dbReference type="ARBA" id="ARBA00003279"/>
    </source>
</evidence>
<dbReference type="SUPFAM" id="SSF103473">
    <property type="entry name" value="MFS general substrate transporter"/>
    <property type="match status" value="1"/>
</dbReference>
<dbReference type="Pfam" id="PF07690">
    <property type="entry name" value="MFS_1"/>
    <property type="match status" value="1"/>
</dbReference>
<feature type="transmembrane region" description="Helical" evidence="8">
    <location>
        <begin position="7"/>
        <end position="27"/>
    </location>
</feature>
<evidence type="ECO:0000256" key="2">
    <source>
        <dbReference type="ARBA" id="ARBA00004141"/>
    </source>
</evidence>
<accession>A0A6M1SI98</accession>
<dbReference type="PANTHER" id="PTHR23504">
    <property type="entry name" value="MAJOR FACILITATOR SUPERFAMILY DOMAIN-CONTAINING PROTEIN 10"/>
    <property type="match status" value="1"/>
</dbReference>
<sequence>MNKALIVILAAVMLDAIGIGLVFPILPALLREVGHTSDIATLLGIMLALYAACQFLFSPILGVLSDRFGRRPVLLVSLAGAAIDYIVMAFAPHLWLLVIGRAIAGITSANNMAVATAYITDISDEDQRAKRFGYFHAMFGIGFIIGPVLGGILGDIWVRAPFLCAALLNGLNFGLALFVLPESRPGQREARFSLSTLNPFKPLAWALSFKPLLPLIGIFLILNFVGTVYPTNWAIFSEDVFTWNGTVIGLSLAAWGLCHALAQAFVTGPAVAKLGERWALIVGVLFEVGAMLTMAFATQGYVLFLMAPIFALGGIGIPALQSLTTRQVGEDRQGQLQGVLASLVSLAAVFGPLFFSITYHAFRPSWPGAIWLVAISIYILVVPLFVAMGRTRPSAATTPVA</sequence>
<feature type="transmembrane region" description="Helical" evidence="8">
    <location>
        <begin position="202"/>
        <end position="225"/>
    </location>
</feature>
<feature type="transmembrane region" description="Helical" evidence="8">
    <location>
        <begin position="368"/>
        <end position="387"/>
    </location>
</feature>
<dbReference type="CDD" id="cd17388">
    <property type="entry name" value="MFS_TetA"/>
    <property type="match status" value="1"/>
</dbReference>
<gene>
    <name evidence="10" type="ORF">G5575_17550</name>
</gene>
<keyword evidence="4" id="KW-0813">Transport</keyword>
<keyword evidence="5 8" id="KW-0812">Transmembrane</keyword>
<feature type="domain" description="Major facilitator superfamily (MFS) profile" evidence="9">
    <location>
        <begin position="4"/>
        <end position="392"/>
    </location>
</feature>
<evidence type="ECO:0000313" key="11">
    <source>
        <dbReference type="Proteomes" id="UP000474802"/>
    </source>
</evidence>
<comment type="subcellular location">
    <subcellularLocation>
        <location evidence="2">Membrane</location>
        <topology evidence="2">Multi-pass membrane protein</topology>
    </subcellularLocation>
</comment>
<dbReference type="PANTHER" id="PTHR23504:SF15">
    <property type="entry name" value="MAJOR FACILITATOR SUPERFAMILY (MFS) PROFILE DOMAIN-CONTAINING PROTEIN"/>
    <property type="match status" value="1"/>
</dbReference>
<name>A0A6M1SI98_9HYPH</name>
<feature type="transmembrane region" description="Helical" evidence="8">
    <location>
        <begin position="73"/>
        <end position="96"/>
    </location>
</feature>
<evidence type="ECO:0000256" key="6">
    <source>
        <dbReference type="ARBA" id="ARBA00022989"/>
    </source>
</evidence>
<feature type="transmembrane region" description="Helical" evidence="8">
    <location>
        <begin position="340"/>
        <end position="362"/>
    </location>
</feature>